<comment type="subcellular location">
    <subcellularLocation>
        <location evidence="1">Membrane</location>
        <topology evidence="1">Multi-pass membrane protein</topology>
    </subcellularLocation>
</comment>
<dbReference type="PROSITE" id="PS00217">
    <property type="entry name" value="SUGAR_TRANSPORT_2"/>
    <property type="match status" value="1"/>
</dbReference>
<evidence type="ECO:0000313" key="8">
    <source>
        <dbReference type="EMBL" id="AHL74372.1"/>
    </source>
</evidence>
<dbReference type="PANTHER" id="PTHR23508:SF10">
    <property type="entry name" value="CARBOXYLIC ACID TRANSPORTER PROTEIN HOMOLOG"/>
    <property type="match status" value="1"/>
</dbReference>
<dbReference type="InterPro" id="IPR036259">
    <property type="entry name" value="MFS_trans_sf"/>
</dbReference>
<dbReference type="RefSeq" id="WP_025240550.1">
    <property type="nucleotide sequence ID" value="NZ_CP007441.1"/>
</dbReference>
<name>W8R7Q3_STUST</name>
<proteinExistence type="predicted"/>
<dbReference type="EMBL" id="CP007441">
    <property type="protein sequence ID" value="AHL74372.1"/>
    <property type="molecule type" value="Genomic_DNA"/>
</dbReference>
<dbReference type="PANTHER" id="PTHR23508">
    <property type="entry name" value="CARBOXYLIC ACID TRANSPORTER PROTEIN HOMOLOG"/>
    <property type="match status" value="1"/>
</dbReference>
<feature type="domain" description="Major facilitator superfamily (MFS) profile" evidence="7">
    <location>
        <begin position="20"/>
        <end position="431"/>
    </location>
</feature>
<feature type="transmembrane region" description="Helical" evidence="6">
    <location>
        <begin position="20"/>
        <end position="45"/>
    </location>
</feature>
<protein>
    <submittedName>
        <fullName evidence="8">Metabolite transporter</fullName>
    </submittedName>
</protein>
<keyword evidence="2 6" id="KW-0812">Transmembrane</keyword>
<keyword evidence="4 6" id="KW-0472">Membrane</keyword>
<feature type="transmembrane region" description="Helical" evidence="6">
    <location>
        <begin position="110"/>
        <end position="132"/>
    </location>
</feature>
<dbReference type="Pfam" id="PF00083">
    <property type="entry name" value="Sugar_tr"/>
    <property type="match status" value="1"/>
</dbReference>
<dbReference type="Gene3D" id="1.20.1250.20">
    <property type="entry name" value="MFS general substrate transporter like domains"/>
    <property type="match status" value="1"/>
</dbReference>
<evidence type="ECO:0000256" key="3">
    <source>
        <dbReference type="ARBA" id="ARBA00022989"/>
    </source>
</evidence>
<dbReference type="PATRIC" id="fig|316.77.peg.877"/>
<feature type="transmembrane region" description="Helical" evidence="6">
    <location>
        <begin position="144"/>
        <end position="162"/>
    </location>
</feature>
<evidence type="ECO:0000256" key="6">
    <source>
        <dbReference type="SAM" id="Phobius"/>
    </source>
</evidence>
<feature type="transmembrane region" description="Helical" evidence="6">
    <location>
        <begin position="253"/>
        <end position="274"/>
    </location>
</feature>
<feature type="transmembrane region" description="Helical" evidence="6">
    <location>
        <begin position="341"/>
        <end position="364"/>
    </location>
</feature>
<evidence type="ECO:0000256" key="4">
    <source>
        <dbReference type="ARBA" id="ARBA00023136"/>
    </source>
</evidence>
<sequence>MSRPHRSVEDAPLNNFHRKLAVYSAGGPFLDGYVLSILGVVMVQLSAALQLTSIWEGLIAASALIGVFLGGFLGGWFTDRYGRKVLYLIDLVAIMGLSVAQFWVESAWLLFVWRLLIGIAVGADYPIATSLLAEFLPRKQRGTLLAAMVFMWFVGAAVAYLVGELVLAFGGADAWRWVLASSVVPGVLFLIARSGTPESPRWLINRGRAAEADAVIKKVYGPDYSITDLPEPAKEDRVSVWALFHSGYGKRMAFITLFWTCAIIPLFAIYAFAPKVLLALKLTGDWASYGSIAITALFAVGCLVATKLMGSMGRRTMLIHSFLWSGMALMLLGIFPDHSPMLTLLLFGAYALFIGGAQVLEYVYPNELFPTEIRASAVGLATSLSRIGAALGTYLVPISLASLGIANTMYIAAAISLFGALASWWLAPETGSLDLQQAASLNNSPKPARQPSKTRKLAGSMR</sequence>
<reference evidence="8 9" key="2">
    <citation type="submission" date="2014-03" db="EMBL/GenBank/DDBJ databases">
        <authorList>
            <person name="Baltrus D."/>
            <person name="Dougherty K."/>
        </authorList>
    </citation>
    <scope>NUCLEOTIDE SEQUENCE</scope>
    <source>
        <strain evidence="8 9">28a24</strain>
    </source>
</reference>
<feature type="transmembrane region" description="Helical" evidence="6">
    <location>
        <begin position="286"/>
        <end position="305"/>
    </location>
</feature>
<dbReference type="GO" id="GO:0046943">
    <property type="term" value="F:carboxylic acid transmembrane transporter activity"/>
    <property type="evidence" value="ECO:0007669"/>
    <property type="project" value="TreeGrafter"/>
</dbReference>
<accession>W8R7Q3</accession>
<feature type="transmembrane region" description="Helical" evidence="6">
    <location>
        <begin position="57"/>
        <end position="78"/>
    </location>
</feature>
<dbReference type="OrthoDB" id="5368493at2"/>
<dbReference type="CDD" id="cd17316">
    <property type="entry name" value="MFS_SV2_like"/>
    <property type="match status" value="1"/>
</dbReference>
<dbReference type="InterPro" id="IPR020846">
    <property type="entry name" value="MFS_dom"/>
</dbReference>
<feature type="transmembrane region" description="Helical" evidence="6">
    <location>
        <begin position="317"/>
        <end position="335"/>
    </location>
</feature>
<feature type="transmembrane region" description="Helical" evidence="6">
    <location>
        <begin position="85"/>
        <end position="104"/>
    </location>
</feature>
<reference evidence="9" key="1">
    <citation type="journal article" date="2014" name="Genome Announc.">
        <title>Complete Genome Sequence of the Highly Transformable Pseudomonas stutzeri Strain 28a24.</title>
        <authorList>
            <person name="Smith B.A."/>
            <person name="Dougherty K.M."/>
            <person name="Baltrus D.A."/>
        </authorList>
    </citation>
    <scope>NUCLEOTIDE SEQUENCE [LARGE SCALE GENOMIC DNA]</scope>
    <source>
        <strain evidence="9">28a24</strain>
    </source>
</reference>
<dbReference type="InterPro" id="IPR005828">
    <property type="entry name" value="MFS_sugar_transport-like"/>
</dbReference>
<evidence type="ECO:0000259" key="7">
    <source>
        <dbReference type="PROSITE" id="PS50850"/>
    </source>
</evidence>
<dbReference type="Proteomes" id="UP000019522">
    <property type="component" value="Chromosome"/>
</dbReference>
<feature type="region of interest" description="Disordered" evidence="5">
    <location>
        <begin position="441"/>
        <end position="462"/>
    </location>
</feature>
<dbReference type="KEGG" id="pstt:CH92_04430"/>
<dbReference type="SUPFAM" id="SSF103473">
    <property type="entry name" value="MFS general substrate transporter"/>
    <property type="match status" value="1"/>
</dbReference>
<evidence type="ECO:0000256" key="2">
    <source>
        <dbReference type="ARBA" id="ARBA00022692"/>
    </source>
</evidence>
<feature type="transmembrane region" description="Helical" evidence="6">
    <location>
        <begin position="408"/>
        <end position="427"/>
    </location>
</feature>
<feature type="transmembrane region" description="Helical" evidence="6">
    <location>
        <begin position="376"/>
        <end position="396"/>
    </location>
</feature>
<gene>
    <name evidence="8" type="ORF">CH92_04430</name>
</gene>
<keyword evidence="3 6" id="KW-1133">Transmembrane helix</keyword>
<dbReference type="InterPro" id="IPR005829">
    <property type="entry name" value="Sugar_transporter_CS"/>
</dbReference>
<organism evidence="8 9">
    <name type="scientific">Stutzerimonas stutzeri</name>
    <name type="common">Pseudomonas stutzeri</name>
    <dbReference type="NCBI Taxonomy" id="316"/>
    <lineage>
        <taxon>Bacteria</taxon>
        <taxon>Pseudomonadati</taxon>
        <taxon>Pseudomonadota</taxon>
        <taxon>Gammaproteobacteria</taxon>
        <taxon>Pseudomonadales</taxon>
        <taxon>Pseudomonadaceae</taxon>
        <taxon>Stutzerimonas</taxon>
    </lineage>
</organism>
<evidence type="ECO:0000313" key="9">
    <source>
        <dbReference type="Proteomes" id="UP000019522"/>
    </source>
</evidence>
<evidence type="ECO:0000256" key="1">
    <source>
        <dbReference type="ARBA" id="ARBA00004141"/>
    </source>
</evidence>
<feature type="transmembrane region" description="Helical" evidence="6">
    <location>
        <begin position="174"/>
        <end position="192"/>
    </location>
</feature>
<dbReference type="GO" id="GO:0005886">
    <property type="term" value="C:plasma membrane"/>
    <property type="evidence" value="ECO:0007669"/>
    <property type="project" value="TreeGrafter"/>
</dbReference>
<evidence type="ECO:0000256" key="5">
    <source>
        <dbReference type="SAM" id="MobiDB-lite"/>
    </source>
</evidence>
<dbReference type="PROSITE" id="PS50850">
    <property type="entry name" value="MFS"/>
    <property type="match status" value="1"/>
</dbReference>
<dbReference type="AlphaFoldDB" id="W8R7Q3"/>